<dbReference type="SMART" id="SM00829">
    <property type="entry name" value="PKS_ER"/>
    <property type="match status" value="1"/>
</dbReference>
<dbReference type="Proteomes" id="UP000282311">
    <property type="component" value="Unassembled WGS sequence"/>
</dbReference>
<protein>
    <submittedName>
        <fullName evidence="7">Alcohol dehydrogenase</fullName>
    </submittedName>
</protein>
<comment type="cofactor">
    <cofactor evidence="1">
        <name>Zn(2+)</name>
        <dbReference type="ChEBI" id="CHEBI:29105"/>
    </cofactor>
</comment>
<dbReference type="Gene3D" id="3.40.50.720">
    <property type="entry name" value="NAD(P)-binding Rossmann-like Domain"/>
    <property type="match status" value="1"/>
</dbReference>
<comment type="caution">
    <text evidence="7">The sequence shown here is derived from an EMBL/GenBank/DDBJ whole genome shotgun (WGS) entry which is preliminary data.</text>
</comment>
<dbReference type="InterPro" id="IPR011032">
    <property type="entry name" value="GroES-like_sf"/>
</dbReference>
<keyword evidence="3" id="KW-0479">Metal-binding</keyword>
<keyword evidence="5" id="KW-0560">Oxidoreductase</keyword>
<dbReference type="Pfam" id="PF00107">
    <property type="entry name" value="ADH_zinc_N"/>
    <property type="match status" value="1"/>
</dbReference>
<dbReference type="RefSeq" id="WP_120751918.1">
    <property type="nucleotide sequence ID" value="NZ_RBAH01000049.1"/>
</dbReference>
<name>A0A3B0AQ75_9BACL</name>
<keyword evidence="8" id="KW-1185">Reference proteome</keyword>
<evidence type="ECO:0000256" key="4">
    <source>
        <dbReference type="ARBA" id="ARBA00022833"/>
    </source>
</evidence>
<dbReference type="SUPFAM" id="SSF50129">
    <property type="entry name" value="GroES-like"/>
    <property type="match status" value="1"/>
</dbReference>
<dbReference type="PANTHER" id="PTHR43350">
    <property type="entry name" value="NAD-DEPENDENT ALCOHOL DEHYDROGENASE"/>
    <property type="match status" value="1"/>
</dbReference>
<comment type="similarity">
    <text evidence="2">Belongs to the zinc-containing alcohol dehydrogenase family.</text>
</comment>
<feature type="domain" description="Enoyl reductase (ER)" evidence="6">
    <location>
        <begin position="9"/>
        <end position="322"/>
    </location>
</feature>
<dbReference type="SUPFAM" id="SSF51735">
    <property type="entry name" value="NAD(P)-binding Rossmann-fold domains"/>
    <property type="match status" value="1"/>
</dbReference>
<dbReference type="Gene3D" id="3.90.180.10">
    <property type="entry name" value="Medium-chain alcohol dehydrogenases, catalytic domain"/>
    <property type="match status" value="2"/>
</dbReference>
<dbReference type="InterPro" id="IPR020843">
    <property type="entry name" value="ER"/>
</dbReference>
<dbReference type="EMBL" id="RBAH01000049">
    <property type="protein sequence ID" value="RKN62084.1"/>
    <property type="molecule type" value="Genomic_DNA"/>
</dbReference>
<dbReference type="GO" id="GO:0016491">
    <property type="term" value="F:oxidoreductase activity"/>
    <property type="evidence" value="ECO:0007669"/>
    <property type="project" value="UniProtKB-KW"/>
</dbReference>
<dbReference type="InterPro" id="IPR013149">
    <property type="entry name" value="ADH-like_C"/>
</dbReference>
<evidence type="ECO:0000313" key="8">
    <source>
        <dbReference type="Proteomes" id="UP000282311"/>
    </source>
</evidence>
<dbReference type="AlphaFoldDB" id="A0A3B0AQ75"/>
<evidence type="ECO:0000256" key="5">
    <source>
        <dbReference type="ARBA" id="ARBA00023002"/>
    </source>
</evidence>
<keyword evidence="4" id="KW-0862">Zinc</keyword>
<organism evidence="7 8">
    <name type="scientific">Paenibacillus ginsengarvi</name>
    <dbReference type="NCBI Taxonomy" id="400777"/>
    <lineage>
        <taxon>Bacteria</taxon>
        <taxon>Bacillati</taxon>
        <taxon>Bacillota</taxon>
        <taxon>Bacilli</taxon>
        <taxon>Bacillales</taxon>
        <taxon>Paenibacillaceae</taxon>
        <taxon>Paenibacillus</taxon>
    </lineage>
</organism>
<evidence type="ECO:0000259" key="6">
    <source>
        <dbReference type="SMART" id="SM00829"/>
    </source>
</evidence>
<gene>
    <name evidence="7" type="ORF">D7M11_35040</name>
</gene>
<dbReference type="OrthoDB" id="9781031at2"/>
<evidence type="ECO:0000256" key="1">
    <source>
        <dbReference type="ARBA" id="ARBA00001947"/>
    </source>
</evidence>
<accession>A0A3B0AQ75</accession>
<dbReference type="CDD" id="cd08255">
    <property type="entry name" value="2-desacetyl-2-hydroxyethyl_bacteriochlorophyllide_like"/>
    <property type="match status" value="1"/>
</dbReference>
<proteinExistence type="inferred from homology"/>
<evidence type="ECO:0000256" key="3">
    <source>
        <dbReference type="ARBA" id="ARBA00022723"/>
    </source>
</evidence>
<dbReference type="GO" id="GO:0046872">
    <property type="term" value="F:metal ion binding"/>
    <property type="evidence" value="ECO:0007669"/>
    <property type="project" value="UniProtKB-KW"/>
</dbReference>
<reference evidence="7 8" key="1">
    <citation type="journal article" date="2007" name="Int. J. Syst. Evol. Microbiol.">
        <title>Paenibacillus ginsengarvi sp. nov., isolated from soil from ginseng cultivation.</title>
        <authorList>
            <person name="Yoon M.H."/>
            <person name="Ten L.N."/>
            <person name="Im W.T."/>
        </authorList>
    </citation>
    <scope>NUCLEOTIDE SEQUENCE [LARGE SCALE GENOMIC DNA]</scope>
    <source>
        <strain evidence="7 8">KCTC 13059</strain>
    </source>
</reference>
<dbReference type="PANTHER" id="PTHR43350:SF19">
    <property type="entry name" value="D-GULOSIDE 3-DEHYDROGENASE"/>
    <property type="match status" value="1"/>
</dbReference>
<dbReference type="InterPro" id="IPR036291">
    <property type="entry name" value="NAD(P)-bd_dom_sf"/>
</dbReference>
<evidence type="ECO:0000256" key="2">
    <source>
        <dbReference type="ARBA" id="ARBA00008072"/>
    </source>
</evidence>
<evidence type="ECO:0000313" key="7">
    <source>
        <dbReference type="EMBL" id="RKN62084.1"/>
    </source>
</evidence>
<sequence>MLVVTARQGSIQLEQAPEPACARNYVIVENVCSAISPGTEMLIIGRSREVGDSLPLGYSSAGIIREVGEGVHKLRIGQRVACYGAPFVKHAERIAVPKNLVAPLPDHVDIREAAFVAHGAITIHALRQSDLRFGETAVIVGLGILGQLLCQIASAAGLRVIGYDLLPERCEQLRASGAGRACATAEELADAIHDCSEGAGADAVFLCAGGKAGGLIDQSFEWLRDRGKIVIVGDVKTDFNRDLMFGKEAQVLISRAGGPGRYDGSYENEGVDYPIGYVRWTEGRNMGEYIRLLAEKRIRLASMITDVIPVRKAALAYEKYAIDPRSQLGVLLAYEPMARDGSSG</sequence>